<protein>
    <recommendedName>
        <fullName evidence="11">Tetratricopeptide repeat protein</fullName>
    </recommendedName>
</protein>
<evidence type="ECO:0000256" key="3">
    <source>
        <dbReference type="ARBA" id="ARBA00023157"/>
    </source>
</evidence>
<dbReference type="InterPro" id="IPR011990">
    <property type="entry name" value="TPR-like_helical_dom_sf"/>
</dbReference>
<evidence type="ECO:0000313" key="10">
    <source>
        <dbReference type="Proteomes" id="UP001145021"/>
    </source>
</evidence>
<dbReference type="SUPFAM" id="SSF48452">
    <property type="entry name" value="TPR-like"/>
    <property type="match status" value="1"/>
</dbReference>
<dbReference type="Proteomes" id="UP001145021">
    <property type="component" value="Unassembled WGS sequence"/>
</dbReference>
<dbReference type="InterPro" id="IPR011042">
    <property type="entry name" value="6-blade_b-propeller_TolB-like"/>
</dbReference>
<comment type="cofactor">
    <cofactor evidence="6">
        <name>Ca(2+)</name>
        <dbReference type="ChEBI" id="CHEBI:29108"/>
    </cofactor>
    <text evidence="6">Binds 2 calcium ions per subunit.</text>
</comment>
<dbReference type="InterPro" id="IPR002640">
    <property type="entry name" value="Arylesterase"/>
</dbReference>
<feature type="binding site" evidence="6">
    <location>
        <position position="143"/>
    </location>
    <ligand>
        <name>Ca(2+)</name>
        <dbReference type="ChEBI" id="CHEBI:29108"/>
        <label>1</label>
        <note>catalytic</note>
    </ligand>
</feature>
<evidence type="ECO:0000256" key="4">
    <source>
        <dbReference type="ARBA" id="ARBA00023180"/>
    </source>
</evidence>
<evidence type="ECO:0000313" key="9">
    <source>
        <dbReference type="EMBL" id="KAJ1646657.1"/>
    </source>
</evidence>
<evidence type="ECO:0000256" key="5">
    <source>
        <dbReference type="PIRSR" id="PIRSR602640-1"/>
    </source>
</evidence>
<dbReference type="SUPFAM" id="SSF63829">
    <property type="entry name" value="Calcium-dependent phosphotriesterase"/>
    <property type="match status" value="1"/>
</dbReference>
<reference evidence="9" key="1">
    <citation type="submission" date="2022-07" db="EMBL/GenBank/DDBJ databases">
        <title>Phylogenomic reconstructions and comparative analyses of Kickxellomycotina fungi.</title>
        <authorList>
            <person name="Reynolds N.K."/>
            <person name="Stajich J.E."/>
            <person name="Barry K."/>
            <person name="Grigoriev I.V."/>
            <person name="Crous P."/>
            <person name="Smith M.E."/>
        </authorList>
    </citation>
    <scope>NUCLEOTIDE SEQUENCE</scope>
    <source>
        <strain evidence="9">NBRC 105413</strain>
    </source>
</reference>
<gene>
    <name evidence="9" type="ORF">LPJ64_001883</name>
</gene>
<name>A0A9W7XMN0_9FUNG</name>
<dbReference type="Gene3D" id="2.120.10.30">
    <property type="entry name" value="TolB, C-terminal domain"/>
    <property type="match status" value="1"/>
</dbReference>
<keyword evidence="3" id="KW-1015">Disulfide bond</keyword>
<dbReference type="EMBL" id="JANBOH010000053">
    <property type="protein sequence ID" value="KAJ1646657.1"/>
    <property type="molecule type" value="Genomic_DNA"/>
</dbReference>
<comment type="similarity">
    <text evidence="1">Belongs to the paraoxonase family.</text>
</comment>
<keyword evidence="6" id="KW-0106">Calcium</keyword>
<organism evidence="9 10">
    <name type="scientific">Coemansia asiatica</name>
    <dbReference type="NCBI Taxonomy" id="1052880"/>
    <lineage>
        <taxon>Eukaryota</taxon>
        <taxon>Fungi</taxon>
        <taxon>Fungi incertae sedis</taxon>
        <taxon>Zoopagomycota</taxon>
        <taxon>Kickxellomycotina</taxon>
        <taxon>Kickxellomycetes</taxon>
        <taxon>Kickxellales</taxon>
        <taxon>Kickxellaceae</taxon>
        <taxon>Coemansia</taxon>
    </lineage>
</organism>
<proteinExistence type="inferred from homology"/>
<sequence>MDENNKFSDIKFVEKTEKGGVKPFSQDLRLHGFDIYWGPENPEDMTFMLVNHQLDHGAVSIFSYKRGSDHMVHIETVRTELLRSPNNIVALSRRSFYATNDMKYYRGIMREVESNLRLATGHVVYRDERGNFSIAANHIAYPNGIAKDKDWIYVASCTDPGIQVYRRTSSDGLVYQGRTKYWDSIPDNLFVDPQTGQVYSTTFLKVSETHKYFKNPSLNTTEAAGTKLLRLTPRDGDPSNGFDIESLLVDSGRLMPTATIAAVQRRNNKQQLLIGCVMCDFLPLGHGNAALGVRWYSEKSELLKGTPKFTRVQTKSAGFRKHGKNADGADTGKTEWGTSGRQELNAKKIGQLLFVGGAVATGIGLMGVAAYYIGTYFYLRSKWPVPEEIEGSTARNLLYLATYYQNLEPNHKRALSALNKALELINKNTKVSADSVAVLEIKVRIAECMYSEGDKKGAVKMLKQILPDINKSAKCTETAFTAETLLIRAAVMLGDISIDDSRFEDAISEYGWGLQAVKRLKQHTVAKFDSENLMQYTEIDNINLKEAILTLNLAEVFFARKDMSAAETLFQGVLAAVKQHKAHLDAAPRIVTDYRTFKDEWACLDAQAMLFLAKIQNYLGNAGAAAPWIISARSLALEKQKTEMPRCIDCMSEIFSELGKMAESRGDTKKALLRYREAYENARLNFRGNQDKFIENLQRLENIK</sequence>
<feature type="compositionally biased region" description="Basic and acidic residues" evidence="7">
    <location>
        <begin position="324"/>
        <end position="333"/>
    </location>
</feature>
<feature type="binding site" evidence="6">
    <location>
        <position position="188"/>
    </location>
    <ligand>
        <name>Ca(2+)</name>
        <dbReference type="ChEBI" id="CHEBI:29108"/>
        <label>1</label>
        <note>catalytic</note>
    </ligand>
</feature>
<keyword evidence="8" id="KW-1133">Transmembrane helix</keyword>
<feature type="binding site" evidence="6">
    <location>
        <position position="86"/>
    </location>
    <ligand>
        <name>Ca(2+)</name>
        <dbReference type="ChEBI" id="CHEBI:29108"/>
        <label>1</label>
        <note>catalytic</note>
    </ligand>
</feature>
<dbReference type="PANTHER" id="PTHR11799">
    <property type="entry name" value="PARAOXONASE"/>
    <property type="match status" value="1"/>
</dbReference>
<dbReference type="GO" id="GO:0004064">
    <property type="term" value="F:arylesterase activity"/>
    <property type="evidence" value="ECO:0007669"/>
    <property type="project" value="InterPro"/>
</dbReference>
<dbReference type="GO" id="GO:0046872">
    <property type="term" value="F:metal ion binding"/>
    <property type="evidence" value="ECO:0007669"/>
    <property type="project" value="UniProtKB-KW"/>
</dbReference>
<keyword evidence="2" id="KW-0378">Hydrolase</keyword>
<feature type="binding site" evidence="6">
    <location>
        <position position="87"/>
    </location>
    <ligand>
        <name>Ca(2+)</name>
        <dbReference type="ChEBI" id="CHEBI:29108"/>
        <label>1</label>
        <note>catalytic</note>
    </ligand>
</feature>
<feature type="transmembrane region" description="Helical" evidence="8">
    <location>
        <begin position="352"/>
        <end position="373"/>
    </location>
</feature>
<keyword evidence="4" id="KW-0325">Glycoprotein</keyword>
<evidence type="ECO:0008006" key="11">
    <source>
        <dbReference type="Google" id="ProtNLM"/>
    </source>
</evidence>
<evidence type="ECO:0000256" key="7">
    <source>
        <dbReference type="SAM" id="MobiDB-lite"/>
    </source>
</evidence>
<keyword evidence="8" id="KW-0812">Transmembrane</keyword>
<evidence type="ECO:0000256" key="1">
    <source>
        <dbReference type="ARBA" id="ARBA00008595"/>
    </source>
</evidence>
<dbReference type="AlphaFoldDB" id="A0A9W7XMN0"/>
<accession>A0A9W7XMN0</accession>
<evidence type="ECO:0000256" key="2">
    <source>
        <dbReference type="ARBA" id="ARBA00022801"/>
    </source>
</evidence>
<feature type="binding site" evidence="6">
    <location>
        <position position="187"/>
    </location>
    <ligand>
        <name>Ca(2+)</name>
        <dbReference type="ChEBI" id="CHEBI:29108"/>
        <label>1</label>
        <note>catalytic</note>
    </ligand>
</feature>
<feature type="active site" description="Proton acceptor" evidence="5">
    <location>
        <position position="31"/>
    </location>
</feature>
<evidence type="ECO:0000256" key="6">
    <source>
        <dbReference type="PIRSR" id="PIRSR602640-2"/>
    </source>
</evidence>
<dbReference type="Gene3D" id="1.25.40.10">
    <property type="entry name" value="Tetratricopeptide repeat domain"/>
    <property type="match status" value="1"/>
</dbReference>
<dbReference type="InterPro" id="IPR051288">
    <property type="entry name" value="Serum_paraoxonase/arylesterase"/>
</dbReference>
<evidence type="ECO:0000256" key="8">
    <source>
        <dbReference type="SAM" id="Phobius"/>
    </source>
</evidence>
<keyword evidence="8" id="KW-0472">Membrane</keyword>
<comment type="caution">
    <text evidence="9">The sequence shown here is derived from an EMBL/GenBank/DDBJ whole genome shotgun (WGS) entry which is preliminary data.</text>
</comment>
<dbReference type="PANTHER" id="PTHR11799:SF12">
    <property type="entry name" value="PARAOXONASE-RELATED"/>
    <property type="match status" value="1"/>
</dbReference>
<feature type="region of interest" description="Disordered" evidence="7">
    <location>
        <begin position="315"/>
        <end position="337"/>
    </location>
</feature>
<keyword evidence="10" id="KW-1185">Reference proteome</keyword>
<keyword evidence="6" id="KW-0479">Metal-binding</keyword>
<dbReference type="Pfam" id="PF01731">
    <property type="entry name" value="Arylesterase"/>
    <property type="match status" value="1"/>
</dbReference>